<evidence type="ECO:0000256" key="1">
    <source>
        <dbReference type="SAM" id="SignalP"/>
    </source>
</evidence>
<protein>
    <recommendedName>
        <fullName evidence="4">Tat pathway signal sequence domain protein</fullName>
    </recommendedName>
</protein>
<comment type="caution">
    <text evidence="2">The sequence shown here is derived from an EMBL/GenBank/DDBJ whole genome shotgun (WGS) entry which is preliminary data.</text>
</comment>
<proteinExistence type="predicted"/>
<sequence length="316" mass="33549">MKTRFTSFRRARIGISLGALLTTALTVPAAAQASPAAAKAPRAAVAAAAEESAGVRTVEVSSTATTLDAPSTIPGGTVRFRTTTTDTASGWIGLARPRPGVTWEQFRTTLMKIINANGPDIIEGSEEMLSTADLLGGTVIYPDQPAAFTQRLSPGRYFLFDYKHIRDAQPRYRTLDVTGWAPGSAPAAHAVVTAKLVDGAPRYEVTGTVKAGRPLVFRNSMPVGQPAEAIFFPVPDGVTEEELVAWFDKFGDSGQFPEDPGPLGEGPGGLPMSAGVSSVLQLPLQPGRYVIIDWLSDAQDGRMLLKKGHYEIIQVG</sequence>
<evidence type="ECO:0000313" key="3">
    <source>
        <dbReference type="Proteomes" id="UP001499878"/>
    </source>
</evidence>
<dbReference type="EMBL" id="BAABJR010000038">
    <property type="protein sequence ID" value="GAA5217946.1"/>
    <property type="molecule type" value="Genomic_DNA"/>
</dbReference>
<evidence type="ECO:0008006" key="4">
    <source>
        <dbReference type="Google" id="ProtNLM"/>
    </source>
</evidence>
<keyword evidence="3" id="KW-1185">Reference proteome</keyword>
<feature type="chain" id="PRO_5046218521" description="Tat pathway signal sequence domain protein" evidence="1">
    <location>
        <begin position="34"/>
        <end position="316"/>
    </location>
</feature>
<keyword evidence="1" id="KW-0732">Signal</keyword>
<reference evidence="3" key="1">
    <citation type="journal article" date="2019" name="Int. J. Syst. Evol. Microbiol.">
        <title>The Global Catalogue of Microorganisms (GCM) 10K type strain sequencing project: providing services to taxonomists for standard genome sequencing and annotation.</title>
        <authorList>
            <consortium name="The Broad Institute Genomics Platform"/>
            <consortium name="The Broad Institute Genome Sequencing Center for Infectious Disease"/>
            <person name="Wu L."/>
            <person name="Ma J."/>
        </authorList>
    </citation>
    <scope>NUCLEOTIDE SEQUENCE [LARGE SCALE GENOMIC DNA]</scope>
    <source>
        <strain evidence="3">JCM 18306</strain>
    </source>
</reference>
<accession>A0ABP9TI19</accession>
<dbReference type="RefSeq" id="WP_345638852.1">
    <property type="nucleotide sequence ID" value="NZ_BAABJR010000038.1"/>
</dbReference>
<organism evidence="2 3">
    <name type="scientific">Streptomyces thinghirensis</name>
    <dbReference type="NCBI Taxonomy" id="551547"/>
    <lineage>
        <taxon>Bacteria</taxon>
        <taxon>Bacillati</taxon>
        <taxon>Actinomycetota</taxon>
        <taxon>Actinomycetes</taxon>
        <taxon>Kitasatosporales</taxon>
        <taxon>Streptomycetaceae</taxon>
        <taxon>Streptomyces</taxon>
    </lineage>
</organism>
<name>A0ABP9TI19_9ACTN</name>
<feature type="signal peptide" evidence="1">
    <location>
        <begin position="1"/>
        <end position="33"/>
    </location>
</feature>
<evidence type="ECO:0000313" key="2">
    <source>
        <dbReference type="EMBL" id="GAA5217946.1"/>
    </source>
</evidence>
<dbReference type="Proteomes" id="UP001499878">
    <property type="component" value="Unassembled WGS sequence"/>
</dbReference>
<gene>
    <name evidence="2" type="ORF">GCM10023323_76820</name>
</gene>